<dbReference type="EMBL" id="WHPN01000268">
    <property type="protein sequence ID" value="KAF4408644.1"/>
    <property type="molecule type" value="Genomic_DNA"/>
</dbReference>
<evidence type="ECO:0000313" key="1">
    <source>
        <dbReference type="EMBL" id="KAF4408644.1"/>
    </source>
</evidence>
<dbReference type="Proteomes" id="UP000621266">
    <property type="component" value="Unassembled WGS sequence"/>
</dbReference>
<name>A0ABQ7FJV4_9ACTN</name>
<accession>A0ABQ7FJV4</accession>
<proteinExistence type="predicted"/>
<sequence length="77" mass="8258">MNARTRWAVIWAGWVAYFCIAETIAVRSRQPYAPLCAYLRPALGAGGSRVHRAAGTVVVGTAVAWFIPHVFKGGANA</sequence>
<reference evidence="1 2" key="1">
    <citation type="submission" date="2019-10" db="EMBL/GenBank/DDBJ databases">
        <title>Streptomyces tenebrisbrunneis sp.nov., an endogenous actinomycete isolated from of Lycium ruthenicum.</title>
        <authorList>
            <person name="Ma L."/>
        </authorList>
    </citation>
    <scope>NUCLEOTIDE SEQUENCE [LARGE SCALE GENOMIC DNA]</scope>
    <source>
        <strain evidence="1 2">TRM 66187</strain>
    </source>
</reference>
<comment type="caution">
    <text evidence="1">The sequence shown here is derived from an EMBL/GenBank/DDBJ whole genome shotgun (WGS) entry which is preliminary data.</text>
</comment>
<gene>
    <name evidence="1" type="ORF">GCU69_13170</name>
</gene>
<organism evidence="1 2">
    <name type="scientific">Streptomyces lycii</name>
    <dbReference type="NCBI Taxonomy" id="2654337"/>
    <lineage>
        <taxon>Bacteria</taxon>
        <taxon>Bacillati</taxon>
        <taxon>Actinomycetota</taxon>
        <taxon>Actinomycetes</taxon>
        <taxon>Kitasatosporales</taxon>
        <taxon>Streptomycetaceae</taxon>
        <taxon>Streptomyces</taxon>
    </lineage>
</organism>
<keyword evidence="2" id="KW-1185">Reference proteome</keyword>
<evidence type="ECO:0000313" key="2">
    <source>
        <dbReference type="Proteomes" id="UP000621266"/>
    </source>
</evidence>
<protein>
    <submittedName>
        <fullName evidence="1">Uncharacterized protein</fullName>
    </submittedName>
</protein>